<name>A0AA37X2T5_9BACL</name>
<dbReference type="Pfam" id="PF07293">
    <property type="entry name" value="DUF1450"/>
    <property type="match status" value="1"/>
</dbReference>
<dbReference type="InterPro" id="IPR009910">
    <property type="entry name" value="DUF1450"/>
</dbReference>
<proteinExistence type="predicted"/>
<comment type="caution">
    <text evidence="1">The sequence shown here is derived from an EMBL/GenBank/DDBJ whole genome shotgun (WGS) entry which is preliminary data.</text>
</comment>
<dbReference type="AlphaFoldDB" id="A0AA37X2T5"/>
<dbReference type="Proteomes" id="UP001157137">
    <property type="component" value="Unassembled WGS sequence"/>
</dbReference>
<sequence length="87" mass="9671">MVYGVIVVEVCVSNPLSAYPLAALEEEFPGVSVLESECLSLCGLCQHNAYAYVNGKLVFAKDAKTCYERLRQRIAEEQAWLLDEPES</sequence>
<organism evidence="1 2">
    <name type="scientific">Alicyclobacillus hesperidum</name>
    <dbReference type="NCBI Taxonomy" id="89784"/>
    <lineage>
        <taxon>Bacteria</taxon>
        <taxon>Bacillati</taxon>
        <taxon>Bacillota</taxon>
        <taxon>Bacilli</taxon>
        <taxon>Bacillales</taxon>
        <taxon>Alicyclobacillaceae</taxon>
        <taxon>Alicyclobacillus</taxon>
    </lineage>
</organism>
<evidence type="ECO:0000313" key="2">
    <source>
        <dbReference type="Proteomes" id="UP001157137"/>
    </source>
</evidence>
<evidence type="ECO:0008006" key="3">
    <source>
        <dbReference type="Google" id="ProtNLM"/>
    </source>
</evidence>
<dbReference type="EMBL" id="BSRA01000003">
    <property type="protein sequence ID" value="GLV13055.1"/>
    <property type="molecule type" value="Genomic_DNA"/>
</dbReference>
<reference evidence="1" key="1">
    <citation type="submission" date="2023-02" db="EMBL/GenBank/DDBJ databases">
        <title>Proposal of a novel subspecies: Alicyclobacillus hesperidum subspecies aegle.</title>
        <authorList>
            <person name="Goto K."/>
            <person name="Fujii T."/>
            <person name="Yasui K."/>
            <person name="Mochida K."/>
            <person name="Kato-Tanaka Y."/>
            <person name="Morohoshi S."/>
            <person name="An S.Y."/>
            <person name="Kasai H."/>
            <person name="Yokota A."/>
        </authorList>
    </citation>
    <scope>NUCLEOTIDE SEQUENCE</scope>
    <source>
        <strain evidence="1">DSM 12766</strain>
    </source>
</reference>
<evidence type="ECO:0000313" key="1">
    <source>
        <dbReference type="EMBL" id="GLV13055.1"/>
    </source>
</evidence>
<gene>
    <name evidence="1" type="ORF">Heshes_07390</name>
</gene>
<accession>A0AA37X2T5</accession>
<protein>
    <recommendedName>
        <fullName evidence="3">DUF1450 domain-containing protein</fullName>
    </recommendedName>
</protein>